<dbReference type="Pfam" id="PF03101">
    <property type="entry name" value="FAR1"/>
    <property type="match status" value="1"/>
</dbReference>
<dbReference type="OrthoDB" id="2402896at2759"/>
<organism evidence="2 3">
    <name type="scientific">Striga hermonthica</name>
    <name type="common">Purple witchweed</name>
    <name type="synonym">Buchnera hermonthica</name>
    <dbReference type="NCBI Taxonomy" id="68872"/>
    <lineage>
        <taxon>Eukaryota</taxon>
        <taxon>Viridiplantae</taxon>
        <taxon>Streptophyta</taxon>
        <taxon>Embryophyta</taxon>
        <taxon>Tracheophyta</taxon>
        <taxon>Spermatophyta</taxon>
        <taxon>Magnoliopsida</taxon>
        <taxon>eudicotyledons</taxon>
        <taxon>Gunneridae</taxon>
        <taxon>Pentapetalae</taxon>
        <taxon>asterids</taxon>
        <taxon>lamiids</taxon>
        <taxon>Lamiales</taxon>
        <taxon>Orobanchaceae</taxon>
        <taxon>Buchnereae</taxon>
        <taxon>Striga</taxon>
    </lineage>
</organism>
<proteinExistence type="predicted"/>
<feature type="non-terminal residue" evidence="2">
    <location>
        <position position="235"/>
    </location>
</feature>
<sequence>QRFRELHEAVNFYNAYAMTVGFDVRHSTLVKARDKTVIWKYIVCSREGHKHHAVISPTVHAKGHVTRRRVSNRVGCAAKIGIRYDGLNGYVVKTFEEKHNHSMTSEDCRSQMKINRSMNAGHRSFVMNCIKANIGPVKAHRLYKEMVGGYSNVGATSMDFKNLKRELRAYILGADAQLIIDKFHKRREATSAFYFQYELDEKERFKWLFWADPISRRNYGSFGDVVSFDATYGTN</sequence>
<dbReference type="Proteomes" id="UP001153555">
    <property type="component" value="Unassembled WGS sequence"/>
</dbReference>
<gene>
    <name evidence="2" type="ORF">SHERM_07869</name>
</gene>
<feature type="non-terminal residue" evidence="2">
    <location>
        <position position="1"/>
    </location>
</feature>
<dbReference type="EMBL" id="CACSLK010034598">
    <property type="protein sequence ID" value="CAA0841996.1"/>
    <property type="molecule type" value="Genomic_DNA"/>
</dbReference>
<comment type="caution">
    <text evidence="2">The sequence shown here is derived from an EMBL/GenBank/DDBJ whole genome shotgun (WGS) entry which is preliminary data.</text>
</comment>
<name>A0A9N7P3K6_STRHE</name>
<feature type="domain" description="FAR1" evidence="1">
    <location>
        <begin position="11"/>
        <end position="103"/>
    </location>
</feature>
<dbReference type="AlphaFoldDB" id="A0A9N7P3K6"/>
<dbReference type="PANTHER" id="PTHR47718:SF18">
    <property type="entry name" value="PROTEIN FAR1-RELATED SEQUENCE 5-LIKE"/>
    <property type="match status" value="1"/>
</dbReference>
<accession>A0A9N7P3K6</accession>
<reference evidence="2" key="1">
    <citation type="submission" date="2019-12" db="EMBL/GenBank/DDBJ databases">
        <authorList>
            <person name="Scholes J."/>
        </authorList>
    </citation>
    <scope>NUCLEOTIDE SEQUENCE</scope>
</reference>
<dbReference type="InterPro" id="IPR004330">
    <property type="entry name" value="FAR1_DNA_bnd_dom"/>
</dbReference>
<evidence type="ECO:0000313" key="3">
    <source>
        <dbReference type="Proteomes" id="UP001153555"/>
    </source>
</evidence>
<evidence type="ECO:0000259" key="1">
    <source>
        <dbReference type="Pfam" id="PF03101"/>
    </source>
</evidence>
<keyword evidence="3" id="KW-1185">Reference proteome</keyword>
<evidence type="ECO:0000313" key="2">
    <source>
        <dbReference type="EMBL" id="CAA0841996.1"/>
    </source>
</evidence>
<protein>
    <recommendedName>
        <fullName evidence="1">FAR1 domain-containing protein</fullName>
    </recommendedName>
</protein>
<dbReference type="PANTHER" id="PTHR47718">
    <property type="entry name" value="OS01G0519700 PROTEIN"/>
    <property type="match status" value="1"/>
</dbReference>